<gene>
    <name evidence="5" type="ORF">H3Z74_11840</name>
</gene>
<dbReference type="NCBIfam" id="TIGR01777">
    <property type="entry name" value="yfcH"/>
    <property type="match status" value="1"/>
</dbReference>
<evidence type="ECO:0000313" key="5">
    <source>
        <dbReference type="EMBL" id="QNQ11759.1"/>
    </source>
</evidence>
<dbReference type="SUPFAM" id="SSF51735">
    <property type="entry name" value="NAD(P)-binding Rossmann-fold domains"/>
    <property type="match status" value="1"/>
</dbReference>
<dbReference type="EMBL" id="CP061038">
    <property type="protein sequence ID" value="QNQ11759.1"/>
    <property type="molecule type" value="Genomic_DNA"/>
</dbReference>
<keyword evidence="2" id="KW-0472">Membrane</keyword>
<accession>A0A7H0LQ06</accession>
<keyword evidence="2" id="KW-1133">Transmembrane helix</keyword>
<keyword evidence="2" id="KW-0812">Transmembrane</keyword>
<dbReference type="Pfam" id="PF08338">
    <property type="entry name" value="DUF1731"/>
    <property type="match status" value="1"/>
</dbReference>
<dbReference type="KEGG" id="spap:H3Z74_11840"/>
<feature type="transmembrane region" description="Helical" evidence="2">
    <location>
        <begin position="44"/>
        <end position="60"/>
    </location>
</feature>
<feature type="domain" description="DUF1731" evidence="4">
    <location>
        <begin position="431"/>
        <end position="477"/>
    </location>
</feature>
<dbReference type="InterPro" id="IPR010099">
    <property type="entry name" value="SDR39U1"/>
</dbReference>
<sequence>MNDPVFVTLLFAQVVMGGFDTVYHHELTQRLAWKPGQATELRLHGVRNMIYALVFLMLGWTEPHGLAAMLLIGALSVELGITLWDFVEEDRVRALPASERVTHTVLTLNYGVLLAMLAPTLVAGARQPTALVVQAHGIVSLLLTVSAIGVMICGIRDLFAAARNHRLDDTPAGELAAMLGPRKAVLVTGGTGFVGRRLVAALVAAGHDVTVLTRDARRALGLVTPLRIVTDLAMLPDDFRCDVAINLAGEPIAARRWTAKRRELLIGSRLEVTRALLALVARLERRPEVLISGSAIGFYGIDDKGAIDESVGQGKGFAAELCARWETEARRAEGLGVRTVLLRTGLVLGNSGGMLAGLLPIFETGLGGPVGNGRQMMSWIHRDDLVRLIIAAAADAEIHGALNATAPNPVSSAAFAKALGKALHRPAILPLPAAPLRVAIGGLAEELLLGGQKVLPVKAIFHGFRFRYPRIEQALGDCVGHLPERLTMPARPFVEARLLH</sequence>
<evidence type="ECO:0000259" key="4">
    <source>
        <dbReference type="Pfam" id="PF08338"/>
    </source>
</evidence>
<feature type="domain" description="NAD-dependent epimerase/dehydratase" evidence="3">
    <location>
        <begin position="185"/>
        <end position="395"/>
    </location>
</feature>
<dbReference type="InterPro" id="IPR001509">
    <property type="entry name" value="Epimerase_deHydtase"/>
</dbReference>
<organism evidence="5 6">
    <name type="scientific">Sphingomonas alpina</name>
    <dbReference type="NCBI Taxonomy" id="653931"/>
    <lineage>
        <taxon>Bacteria</taxon>
        <taxon>Pseudomonadati</taxon>
        <taxon>Pseudomonadota</taxon>
        <taxon>Alphaproteobacteria</taxon>
        <taxon>Sphingomonadales</taxon>
        <taxon>Sphingomonadaceae</taxon>
        <taxon>Sphingomonas</taxon>
    </lineage>
</organism>
<feature type="transmembrane region" description="Helical" evidence="2">
    <location>
        <begin position="6"/>
        <end position="23"/>
    </location>
</feature>
<keyword evidence="6" id="KW-1185">Reference proteome</keyword>
<dbReference type="Proteomes" id="UP000516148">
    <property type="component" value="Chromosome"/>
</dbReference>
<feature type="transmembrane region" description="Helical" evidence="2">
    <location>
        <begin position="108"/>
        <end position="125"/>
    </location>
</feature>
<dbReference type="CDD" id="cd05242">
    <property type="entry name" value="SDR_a8"/>
    <property type="match status" value="1"/>
</dbReference>
<dbReference type="InterPro" id="IPR036291">
    <property type="entry name" value="NAD(P)-bd_dom_sf"/>
</dbReference>
<evidence type="ECO:0000256" key="2">
    <source>
        <dbReference type="SAM" id="Phobius"/>
    </source>
</evidence>
<evidence type="ECO:0000259" key="3">
    <source>
        <dbReference type="Pfam" id="PF01370"/>
    </source>
</evidence>
<name>A0A7H0LQ06_9SPHN</name>
<evidence type="ECO:0000256" key="1">
    <source>
        <dbReference type="ARBA" id="ARBA00009353"/>
    </source>
</evidence>
<feature type="transmembrane region" description="Helical" evidence="2">
    <location>
        <begin position="131"/>
        <end position="155"/>
    </location>
</feature>
<protein>
    <submittedName>
        <fullName evidence="5">TIGR01777 family protein</fullName>
    </submittedName>
</protein>
<dbReference type="Pfam" id="PF01370">
    <property type="entry name" value="Epimerase"/>
    <property type="match status" value="1"/>
</dbReference>
<reference evidence="5 6" key="1">
    <citation type="submission" date="2020-09" db="EMBL/GenBank/DDBJ databases">
        <title>Sphingomonas sp., a new species isolated from pork steak.</title>
        <authorList>
            <person name="Heidler von Heilborn D."/>
        </authorList>
    </citation>
    <scope>NUCLEOTIDE SEQUENCE [LARGE SCALE GENOMIC DNA]</scope>
    <source>
        <strain evidence="6">S8-3T</strain>
    </source>
</reference>
<proteinExistence type="inferred from homology"/>
<dbReference type="InterPro" id="IPR013549">
    <property type="entry name" value="DUF1731"/>
</dbReference>
<dbReference type="AlphaFoldDB" id="A0A7H0LQ06"/>
<dbReference type="Gene3D" id="3.40.50.720">
    <property type="entry name" value="NAD(P)-binding Rossmann-like Domain"/>
    <property type="match status" value="1"/>
</dbReference>
<dbReference type="PANTHER" id="PTHR11092">
    <property type="entry name" value="SUGAR NUCLEOTIDE EPIMERASE RELATED"/>
    <property type="match status" value="1"/>
</dbReference>
<evidence type="ECO:0000313" key="6">
    <source>
        <dbReference type="Proteomes" id="UP000516148"/>
    </source>
</evidence>
<comment type="similarity">
    <text evidence="1">Belongs to the NAD(P)-dependent epimerase/dehydratase family. SDR39U1 subfamily.</text>
</comment>
<dbReference type="RefSeq" id="WP_187764062.1">
    <property type="nucleotide sequence ID" value="NZ_CP061038.1"/>
</dbReference>
<feature type="transmembrane region" description="Helical" evidence="2">
    <location>
        <begin position="66"/>
        <end position="87"/>
    </location>
</feature>
<dbReference type="PANTHER" id="PTHR11092:SF0">
    <property type="entry name" value="EPIMERASE FAMILY PROTEIN SDR39U1"/>
    <property type="match status" value="1"/>
</dbReference>